<dbReference type="PANTHER" id="PTHR17408">
    <property type="entry name" value="HISTONE RNA HAIRPIN-BINDING PROTEIN"/>
    <property type="match status" value="1"/>
</dbReference>
<dbReference type="AlphaFoldDB" id="A0A834J7E2"/>
<sequence>MSSDNEELMLTNEEDDLLDEILCMNTNLKPHAQSKKHIKIEDKSTNKNNCINEPECQTKELKIHNASQTKKNQTSGECHKYKNSEQSSKYEDNAASIHQNVNKRPRDTSTLDTRNPKISCLRHRDDSSSTTNNTKLYSGEKNKKHVEYETDPTILARRQKEIDYGKNTIGYDRYIQTIPKEQRTREHPRTPPKYIKYSRRGWDGMIKLWRKQLHNWDPPQENESNDS</sequence>
<dbReference type="InterPro" id="IPR038294">
    <property type="entry name" value="SLBP_RNA_bind_sf"/>
</dbReference>
<reference evidence="5" key="1">
    <citation type="journal article" date="2020" name="G3 (Bethesda)">
        <title>High-Quality Assemblies for Three Invasive Social Wasps from the &lt;i&gt;Vespula&lt;/i&gt; Genus.</title>
        <authorList>
            <person name="Harrop T.W.R."/>
            <person name="Guhlin J."/>
            <person name="McLaughlin G.M."/>
            <person name="Permina E."/>
            <person name="Stockwell P."/>
            <person name="Gilligan J."/>
            <person name="Le Lec M.F."/>
            <person name="Gruber M.A.M."/>
            <person name="Quinn O."/>
            <person name="Lovegrove M."/>
            <person name="Duncan E.J."/>
            <person name="Remnant E.J."/>
            <person name="Van Eeckhoven J."/>
            <person name="Graham B."/>
            <person name="Knapp R.A."/>
            <person name="Langford K.W."/>
            <person name="Kronenberg Z."/>
            <person name="Press M.O."/>
            <person name="Eacker S.M."/>
            <person name="Wilson-Rankin E.E."/>
            <person name="Purcell J."/>
            <person name="Lester P.J."/>
            <person name="Dearden P.K."/>
        </authorList>
    </citation>
    <scope>NUCLEOTIDE SEQUENCE</scope>
    <source>
        <strain evidence="5">Linc-1</strain>
    </source>
</reference>
<evidence type="ECO:0000256" key="1">
    <source>
        <dbReference type="ARBA" id="ARBA00006151"/>
    </source>
</evidence>
<dbReference type="FunFam" id="1.10.8.1120:FF:000001">
    <property type="entry name" value="Histone RNA hairpin-binding protein-like"/>
    <property type="match status" value="1"/>
</dbReference>
<dbReference type="EMBL" id="JACSDZ010000020">
    <property type="protein sequence ID" value="KAF7382496.1"/>
    <property type="molecule type" value="Genomic_DNA"/>
</dbReference>
<evidence type="ECO:0000313" key="5">
    <source>
        <dbReference type="EMBL" id="KAF7382496.1"/>
    </source>
</evidence>
<dbReference type="PANTHER" id="PTHR17408:SF0">
    <property type="entry name" value="HISTONE RNA HAIRPIN-BINDING PROTEIN"/>
    <property type="match status" value="1"/>
</dbReference>
<proteinExistence type="inferred from homology"/>
<dbReference type="GO" id="GO:0007076">
    <property type="term" value="P:mitotic chromosome condensation"/>
    <property type="evidence" value="ECO:0007669"/>
    <property type="project" value="UniProtKB-ARBA"/>
</dbReference>
<feature type="domain" description="Histone RNA hairpin-binding protein RNA-binding" evidence="4">
    <location>
        <begin position="150"/>
        <end position="218"/>
    </location>
</feature>
<organism evidence="5 6">
    <name type="scientific">Vespula germanica</name>
    <name type="common">German yellow jacket</name>
    <name type="synonym">Paravespula germanica</name>
    <dbReference type="NCBI Taxonomy" id="30212"/>
    <lineage>
        <taxon>Eukaryota</taxon>
        <taxon>Metazoa</taxon>
        <taxon>Ecdysozoa</taxon>
        <taxon>Arthropoda</taxon>
        <taxon>Hexapoda</taxon>
        <taxon>Insecta</taxon>
        <taxon>Pterygota</taxon>
        <taxon>Neoptera</taxon>
        <taxon>Endopterygota</taxon>
        <taxon>Hymenoptera</taxon>
        <taxon>Apocrita</taxon>
        <taxon>Aculeata</taxon>
        <taxon>Vespoidea</taxon>
        <taxon>Vespidae</taxon>
        <taxon>Vespinae</taxon>
        <taxon>Vespula</taxon>
    </lineage>
</organism>
<dbReference type="GO" id="GO:0051028">
    <property type="term" value="P:mRNA transport"/>
    <property type="evidence" value="ECO:0007669"/>
    <property type="project" value="TreeGrafter"/>
</dbReference>
<protein>
    <recommendedName>
        <fullName evidence="4">Histone RNA hairpin-binding protein RNA-binding domain-containing protein</fullName>
    </recommendedName>
</protein>
<comment type="similarity">
    <text evidence="1">Belongs to the SLBP family.</text>
</comment>
<dbReference type="InterPro" id="IPR029344">
    <property type="entry name" value="SLBP_RNA_bind"/>
</dbReference>
<keyword evidence="6" id="KW-1185">Reference proteome</keyword>
<evidence type="ECO:0000259" key="4">
    <source>
        <dbReference type="Pfam" id="PF15247"/>
    </source>
</evidence>
<accession>A0A834J7E2</accession>
<comment type="caution">
    <text evidence="5">The sequence shown here is derived from an EMBL/GenBank/DDBJ whole genome shotgun (WGS) entry which is preliminary data.</text>
</comment>
<feature type="compositionally biased region" description="Basic and acidic residues" evidence="3">
    <location>
        <begin position="77"/>
        <end position="92"/>
    </location>
</feature>
<name>A0A834J7E2_VESGE</name>
<dbReference type="Pfam" id="PF15247">
    <property type="entry name" value="SLBP_RNA_bind"/>
    <property type="match status" value="1"/>
</dbReference>
<feature type="compositionally biased region" description="Polar residues" evidence="3">
    <location>
        <begin position="66"/>
        <end position="76"/>
    </location>
</feature>
<dbReference type="GO" id="GO:0071207">
    <property type="term" value="F:histone pre-mRNA stem-loop binding"/>
    <property type="evidence" value="ECO:0007669"/>
    <property type="project" value="TreeGrafter"/>
</dbReference>
<keyword evidence="2" id="KW-0694">RNA-binding</keyword>
<dbReference type="GO" id="GO:0071204">
    <property type="term" value="C:histone pre-mRNA 3'end processing complex"/>
    <property type="evidence" value="ECO:0007669"/>
    <property type="project" value="TreeGrafter"/>
</dbReference>
<dbReference type="InterPro" id="IPR026502">
    <property type="entry name" value="SLBP1/SLBP2"/>
</dbReference>
<dbReference type="GO" id="GO:0003729">
    <property type="term" value="F:mRNA binding"/>
    <property type="evidence" value="ECO:0007669"/>
    <property type="project" value="InterPro"/>
</dbReference>
<evidence type="ECO:0000313" key="6">
    <source>
        <dbReference type="Proteomes" id="UP000617340"/>
    </source>
</evidence>
<gene>
    <name evidence="5" type="ORF">HZH68_015415</name>
</gene>
<dbReference type="GO" id="GO:0006398">
    <property type="term" value="P:mRNA 3'-end processing by stem-loop binding and cleavage"/>
    <property type="evidence" value="ECO:0007669"/>
    <property type="project" value="TreeGrafter"/>
</dbReference>
<evidence type="ECO:0000256" key="3">
    <source>
        <dbReference type="SAM" id="MobiDB-lite"/>
    </source>
</evidence>
<evidence type="ECO:0000256" key="2">
    <source>
        <dbReference type="ARBA" id="ARBA00022884"/>
    </source>
</evidence>
<dbReference type="Proteomes" id="UP000617340">
    <property type="component" value="Unassembled WGS sequence"/>
</dbReference>
<feature type="region of interest" description="Disordered" evidence="3">
    <location>
        <begin position="66"/>
        <end position="138"/>
    </location>
</feature>
<dbReference type="Gene3D" id="1.10.8.1120">
    <property type="entry name" value="Histone RNA hairpin-binding protein RNA-binding domain"/>
    <property type="match status" value="1"/>
</dbReference>
<dbReference type="GO" id="GO:0005737">
    <property type="term" value="C:cytoplasm"/>
    <property type="evidence" value="ECO:0007669"/>
    <property type="project" value="TreeGrafter"/>
</dbReference>